<comment type="similarity">
    <text evidence="2 8">Belongs to the 4-toluene sulfonate uptake permease (TSUP) (TC 2.A.102) family.</text>
</comment>
<sequence length="244" mass="26555">MKNIEYMFLILALLAEVIGTIGGFGSSVFFVPIANFYFDFQSVLGVTAMFHVVSNLSKIALFKKGIDKRLILYIGLPAIGFVVLGGVISKYLNSQFLEIILGVFLIALSLLFIIKKDLVIKPKNKEAVIGGGLSGFVAGVLGTGGAIRGLTMAAFNLEKNVFIATSAIIDFGVDFSRTIVYFFNGYITKEILIYVPFLFVIGILGTYIGKLVLNKVSQENFKKTSLILILIIGVITLIKSALNF</sequence>
<evidence type="ECO:0000256" key="3">
    <source>
        <dbReference type="ARBA" id="ARBA00022448"/>
    </source>
</evidence>
<gene>
    <name evidence="9" type="ORF">AW14_12375</name>
</gene>
<dbReference type="PATRIC" id="fig|1454006.5.peg.2455"/>
<dbReference type="HOGENOM" id="CLU_054750_4_0_10"/>
<keyword evidence="5 8" id="KW-0812">Transmembrane</keyword>
<dbReference type="STRING" id="1454006.AW14_12375"/>
<feature type="transmembrane region" description="Helical" evidence="8">
    <location>
        <begin position="7"/>
        <end position="34"/>
    </location>
</feature>
<evidence type="ECO:0000256" key="4">
    <source>
        <dbReference type="ARBA" id="ARBA00022475"/>
    </source>
</evidence>
<dbReference type="GO" id="GO:0005886">
    <property type="term" value="C:plasma membrane"/>
    <property type="evidence" value="ECO:0007669"/>
    <property type="project" value="UniProtKB-SubCell"/>
</dbReference>
<dbReference type="InterPro" id="IPR002781">
    <property type="entry name" value="TM_pro_TauE-like"/>
</dbReference>
<evidence type="ECO:0000256" key="6">
    <source>
        <dbReference type="ARBA" id="ARBA00022989"/>
    </source>
</evidence>
<evidence type="ECO:0000313" key="9">
    <source>
        <dbReference type="EMBL" id="AJR04330.1"/>
    </source>
</evidence>
<dbReference type="Proteomes" id="UP000032229">
    <property type="component" value="Chromosome"/>
</dbReference>
<feature type="transmembrane region" description="Helical" evidence="8">
    <location>
        <begin position="95"/>
        <end position="114"/>
    </location>
</feature>
<comment type="subcellular location">
    <subcellularLocation>
        <location evidence="1 8">Cell membrane</location>
        <topology evidence="1 8">Multi-pass membrane protein</topology>
    </subcellularLocation>
</comment>
<feature type="transmembrane region" description="Helical" evidence="8">
    <location>
        <begin position="191"/>
        <end position="213"/>
    </location>
</feature>
<evidence type="ECO:0000256" key="8">
    <source>
        <dbReference type="RuleBase" id="RU363041"/>
    </source>
</evidence>
<evidence type="ECO:0000256" key="1">
    <source>
        <dbReference type="ARBA" id="ARBA00004651"/>
    </source>
</evidence>
<evidence type="ECO:0000256" key="2">
    <source>
        <dbReference type="ARBA" id="ARBA00009142"/>
    </source>
</evidence>
<feature type="transmembrane region" description="Helical" evidence="8">
    <location>
        <begin position="40"/>
        <end position="61"/>
    </location>
</feature>
<dbReference type="PANTHER" id="PTHR30269">
    <property type="entry name" value="TRANSMEMBRANE PROTEIN YFCA"/>
    <property type="match status" value="1"/>
</dbReference>
<keyword evidence="6 8" id="KW-1133">Transmembrane helix</keyword>
<keyword evidence="3" id="KW-0813">Transport</keyword>
<feature type="transmembrane region" description="Helical" evidence="8">
    <location>
        <begin position="126"/>
        <end position="147"/>
    </location>
</feature>
<dbReference type="Pfam" id="PF01925">
    <property type="entry name" value="TauE"/>
    <property type="match status" value="1"/>
</dbReference>
<dbReference type="KEGG" id="sze:AW14_12375"/>
<protein>
    <recommendedName>
        <fullName evidence="8">Probable membrane transporter protein</fullName>
    </recommendedName>
</protein>
<dbReference type="EMBL" id="CP007202">
    <property type="protein sequence ID" value="AJR04330.1"/>
    <property type="molecule type" value="Genomic_DNA"/>
</dbReference>
<reference evidence="9 10" key="1">
    <citation type="submission" date="2014-02" db="EMBL/GenBank/DDBJ databases">
        <authorList>
            <person name="Young C.-C."/>
            <person name="Hameed A."/>
            <person name="Huang H.-C."/>
            <person name="Shahina M."/>
        </authorList>
    </citation>
    <scope>NUCLEOTIDE SEQUENCE [LARGE SCALE GENOMIC DNA]</scope>
    <source>
        <strain evidence="9 10">CC-SAMT-1</strain>
    </source>
</reference>
<dbReference type="AlphaFoldDB" id="A0A0C5WN82"/>
<keyword evidence="10" id="KW-1185">Reference proteome</keyword>
<evidence type="ECO:0000256" key="7">
    <source>
        <dbReference type="ARBA" id="ARBA00023136"/>
    </source>
</evidence>
<organism evidence="9 10">
    <name type="scientific">Siansivirga zeaxanthinifaciens CC-SAMT-1</name>
    <dbReference type="NCBI Taxonomy" id="1454006"/>
    <lineage>
        <taxon>Bacteria</taxon>
        <taxon>Pseudomonadati</taxon>
        <taxon>Bacteroidota</taxon>
        <taxon>Flavobacteriia</taxon>
        <taxon>Flavobacteriales</taxon>
        <taxon>Flavobacteriaceae</taxon>
        <taxon>Siansivirga</taxon>
    </lineage>
</organism>
<accession>A0A0C5WN82</accession>
<proteinExistence type="inferred from homology"/>
<dbReference type="PANTHER" id="PTHR30269:SF37">
    <property type="entry name" value="MEMBRANE TRANSPORTER PROTEIN"/>
    <property type="match status" value="1"/>
</dbReference>
<keyword evidence="4 8" id="KW-1003">Cell membrane</keyword>
<dbReference type="InterPro" id="IPR052017">
    <property type="entry name" value="TSUP"/>
</dbReference>
<dbReference type="RefSeq" id="WP_245617587.1">
    <property type="nucleotide sequence ID" value="NZ_CP007202.1"/>
</dbReference>
<name>A0A0C5WN82_9FLAO</name>
<evidence type="ECO:0000313" key="10">
    <source>
        <dbReference type="Proteomes" id="UP000032229"/>
    </source>
</evidence>
<evidence type="ECO:0000256" key="5">
    <source>
        <dbReference type="ARBA" id="ARBA00022692"/>
    </source>
</evidence>
<feature type="transmembrane region" description="Helical" evidence="8">
    <location>
        <begin position="225"/>
        <end position="242"/>
    </location>
</feature>
<keyword evidence="7 8" id="KW-0472">Membrane</keyword>
<feature type="transmembrane region" description="Helical" evidence="8">
    <location>
        <begin position="70"/>
        <end position="89"/>
    </location>
</feature>